<gene>
    <name evidence="5" type="primary">rplY</name>
    <name evidence="5" type="synonym">ctc</name>
    <name evidence="9" type="ORF">GC105_07630</name>
</gene>
<dbReference type="Gene3D" id="2.40.240.10">
    <property type="entry name" value="Ribosomal Protein L25, Chain P"/>
    <property type="match status" value="1"/>
</dbReference>
<dbReference type="InterPro" id="IPR029751">
    <property type="entry name" value="Ribosomal_L25_dom"/>
</dbReference>
<evidence type="ECO:0000259" key="7">
    <source>
        <dbReference type="Pfam" id="PF01386"/>
    </source>
</evidence>
<keyword evidence="1 5" id="KW-0699">rRNA-binding</keyword>
<dbReference type="GO" id="GO:0006412">
    <property type="term" value="P:translation"/>
    <property type="evidence" value="ECO:0007669"/>
    <property type="project" value="UniProtKB-UniRule"/>
</dbReference>
<dbReference type="CDD" id="cd00495">
    <property type="entry name" value="Ribosomal_L25_TL5_CTC"/>
    <property type="match status" value="1"/>
</dbReference>
<evidence type="ECO:0000256" key="3">
    <source>
        <dbReference type="ARBA" id="ARBA00022980"/>
    </source>
</evidence>
<dbReference type="Pfam" id="PF01386">
    <property type="entry name" value="Ribosomal_L25p"/>
    <property type="match status" value="1"/>
</dbReference>
<feature type="region of interest" description="Disordered" evidence="6">
    <location>
        <begin position="177"/>
        <end position="202"/>
    </location>
</feature>
<comment type="caution">
    <text evidence="9">The sequence shown here is derived from an EMBL/GenBank/DDBJ whole genome shotgun (WGS) entry which is preliminary data.</text>
</comment>
<name>A0A6A7K846_9FIRM</name>
<dbReference type="EMBL" id="WHNX01000009">
    <property type="protein sequence ID" value="MPW25658.1"/>
    <property type="molecule type" value="Genomic_DNA"/>
</dbReference>
<evidence type="ECO:0000313" key="10">
    <source>
        <dbReference type="Proteomes" id="UP000440004"/>
    </source>
</evidence>
<evidence type="ECO:0000256" key="5">
    <source>
        <dbReference type="HAMAP-Rule" id="MF_01334"/>
    </source>
</evidence>
<evidence type="ECO:0000259" key="8">
    <source>
        <dbReference type="Pfam" id="PF14693"/>
    </source>
</evidence>
<evidence type="ECO:0000256" key="6">
    <source>
        <dbReference type="SAM" id="MobiDB-lite"/>
    </source>
</evidence>
<dbReference type="PANTHER" id="PTHR33284">
    <property type="entry name" value="RIBOSOMAL PROTEIN L25/GLN-TRNA SYNTHETASE, ANTI-CODON-BINDING DOMAIN-CONTAINING PROTEIN"/>
    <property type="match status" value="1"/>
</dbReference>
<feature type="domain" description="Large ribosomal subunit protein bL25 L25" evidence="7">
    <location>
        <begin position="4"/>
        <end position="91"/>
    </location>
</feature>
<dbReference type="AlphaFoldDB" id="A0A6A7K846"/>
<evidence type="ECO:0000256" key="2">
    <source>
        <dbReference type="ARBA" id="ARBA00022884"/>
    </source>
</evidence>
<organism evidence="9 10">
    <name type="scientific">Alkalibaculum sporogenes</name>
    <dbReference type="NCBI Taxonomy" id="2655001"/>
    <lineage>
        <taxon>Bacteria</taxon>
        <taxon>Bacillati</taxon>
        <taxon>Bacillota</taxon>
        <taxon>Clostridia</taxon>
        <taxon>Eubacteriales</taxon>
        <taxon>Eubacteriaceae</taxon>
        <taxon>Alkalibaculum</taxon>
    </lineage>
</organism>
<dbReference type="Proteomes" id="UP000440004">
    <property type="component" value="Unassembled WGS sequence"/>
</dbReference>
<dbReference type="SUPFAM" id="SSF50715">
    <property type="entry name" value="Ribosomal protein L25-like"/>
    <property type="match status" value="1"/>
</dbReference>
<comment type="similarity">
    <text evidence="5">Belongs to the bacterial ribosomal protein bL25 family. CTC subfamily.</text>
</comment>
<dbReference type="Gene3D" id="2.170.120.20">
    <property type="entry name" value="Ribosomal protein L25, beta domain"/>
    <property type="match status" value="1"/>
</dbReference>
<dbReference type="GO" id="GO:0022625">
    <property type="term" value="C:cytosolic large ribosomal subunit"/>
    <property type="evidence" value="ECO:0007669"/>
    <property type="project" value="TreeGrafter"/>
</dbReference>
<dbReference type="GO" id="GO:0008097">
    <property type="term" value="F:5S rRNA binding"/>
    <property type="evidence" value="ECO:0007669"/>
    <property type="project" value="InterPro"/>
</dbReference>
<dbReference type="InterPro" id="IPR020057">
    <property type="entry name" value="Ribosomal_bL25_b-dom"/>
</dbReference>
<comment type="subunit">
    <text evidence="5">Part of the 50S ribosomal subunit; part of the 5S rRNA/L5/L18/L25 subcomplex. Contacts the 5S rRNA. Binds to the 5S rRNA independently of L5 and L18.</text>
</comment>
<dbReference type="Pfam" id="PF14693">
    <property type="entry name" value="Ribosomal_TL5_C"/>
    <property type="match status" value="1"/>
</dbReference>
<keyword evidence="3 5" id="KW-0689">Ribosomal protein</keyword>
<dbReference type="InterPro" id="IPR020930">
    <property type="entry name" value="Ribosomal_uL5_bac-type"/>
</dbReference>
<accession>A0A6A7K846</accession>
<dbReference type="InterPro" id="IPR020056">
    <property type="entry name" value="Rbsml_bL25/Gln-tRNA_synth_N"/>
</dbReference>
<dbReference type="PANTHER" id="PTHR33284:SF1">
    <property type="entry name" value="RIBOSOMAL PROTEIN L25_GLN-TRNA SYNTHETASE, ANTI-CODON-BINDING DOMAIN-CONTAINING PROTEIN"/>
    <property type="match status" value="1"/>
</dbReference>
<dbReference type="RefSeq" id="WP_152803337.1">
    <property type="nucleotide sequence ID" value="NZ_WHNX01000009.1"/>
</dbReference>
<dbReference type="GO" id="GO:0003735">
    <property type="term" value="F:structural constituent of ribosome"/>
    <property type="evidence" value="ECO:0007669"/>
    <property type="project" value="InterPro"/>
</dbReference>
<keyword evidence="10" id="KW-1185">Reference proteome</keyword>
<keyword evidence="2 5" id="KW-0694">RNA-binding</keyword>
<proteinExistence type="inferred from homology"/>
<feature type="compositionally biased region" description="Acidic residues" evidence="6">
    <location>
        <begin position="188"/>
        <end position="202"/>
    </location>
</feature>
<sequence>METIKIERRTKTNSNANARLRKGGYLPASVYGKGMETESVSIKMEEFRKILNKLGRNAVLSLEIPSEEPITVMIKEIQNAPLGREFLHVDFQKISLTEEVVADVGIKVIGIEVLDANKLILVRQIDVISVKAYPQDIPESIEIDVSKMEVGDTLYIRDIKLPSGVVIEDDPEHGIVSVSEPRVREAADEGDSVMDNESQEEA</sequence>
<dbReference type="InterPro" id="IPR011035">
    <property type="entry name" value="Ribosomal_bL25/Gln-tRNA_synth"/>
</dbReference>
<dbReference type="InterPro" id="IPR037121">
    <property type="entry name" value="Ribosomal_bL25_C"/>
</dbReference>
<dbReference type="NCBIfam" id="TIGR00731">
    <property type="entry name" value="bL25_bact_ctc"/>
    <property type="match status" value="1"/>
</dbReference>
<keyword evidence="4 5" id="KW-0687">Ribonucleoprotein</keyword>
<dbReference type="HAMAP" id="MF_01334">
    <property type="entry name" value="Ribosomal_bL25_CTC"/>
    <property type="match status" value="1"/>
</dbReference>
<comment type="function">
    <text evidence="5">This is one of the proteins that binds to the 5S RNA in the ribosome where it forms part of the central protuberance.</text>
</comment>
<protein>
    <recommendedName>
        <fullName evidence="5">Large ribosomal subunit protein bL25</fullName>
    </recommendedName>
    <alternativeName>
        <fullName evidence="5">General stress protein CTC</fullName>
    </alternativeName>
</protein>
<feature type="domain" description="Large ribosomal subunit protein bL25 beta" evidence="8">
    <location>
        <begin position="100"/>
        <end position="182"/>
    </location>
</feature>
<dbReference type="InterPro" id="IPR001021">
    <property type="entry name" value="Ribosomal_bL25_long"/>
</dbReference>
<evidence type="ECO:0000313" key="9">
    <source>
        <dbReference type="EMBL" id="MPW25658.1"/>
    </source>
</evidence>
<evidence type="ECO:0000256" key="4">
    <source>
        <dbReference type="ARBA" id="ARBA00023274"/>
    </source>
</evidence>
<evidence type="ECO:0000256" key="1">
    <source>
        <dbReference type="ARBA" id="ARBA00022730"/>
    </source>
</evidence>
<reference evidence="9 10" key="1">
    <citation type="submission" date="2019-10" db="EMBL/GenBank/DDBJ databases">
        <title>Alkalibaculum tamaniensis sp.nov., a new alkaliphilic acetogen, isolated on methoxylated aromatics from a mud volcano.</title>
        <authorList>
            <person name="Khomyakova M.A."/>
            <person name="Merkel A.Y."/>
            <person name="Bonch-Osmolovskaya E.A."/>
            <person name="Slobodkin A.I."/>
        </authorList>
    </citation>
    <scope>NUCLEOTIDE SEQUENCE [LARGE SCALE GENOMIC DNA]</scope>
    <source>
        <strain evidence="9 10">M08DMB</strain>
    </source>
</reference>